<dbReference type="PROSITE" id="PS50035">
    <property type="entry name" value="PLD"/>
    <property type="match status" value="2"/>
</dbReference>
<evidence type="ECO:0000313" key="3">
    <source>
        <dbReference type="EMBL" id="AFC84640.1"/>
    </source>
</evidence>
<reference evidence="3" key="1">
    <citation type="submission" date="2012-02" db="EMBL/GenBank/DDBJ databases">
        <title>The complete genome of Frateuria aurantia DSM 6220.</title>
        <authorList>
            <consortium name="US DOE Joint Genome Institute (JGI-PGF)"/>
            <person name="Lucas S."/>
            <person name="Copeland A."/>
            <person name="Lapidus A."/>
            <person name="Glavina del Rio T."/>
            <person name="Dalin E."/>
            <person name="Tice H."/>
            <person name="Bruce D."/>
            <person name="Goodwin L."/>
            <person name="Pitluck S."/>
            <person name="Peters L."/>
            <person name="Ovchinnikova G."/>
            <person name="Teshima H."/>
            <person name="Kyrpides N."/>
            <person name="Mavromatis K."/>
            <person name="Ivanova N."/>
            <person name="Brettin T."/>
            <person name="Detter J.C."/>
            <person name="Han C."/>
            <person name="Larimer F."/>
            <person name="Land M."/>
            <person name="Hauser L."/>
            <person name="Markowitz V."/>
            <person name="Cheng J.-F."/>
            <person name="Hugenholtz P."/>
            <person name="Woyke T."/>
            <person name="Wu D."/>
            <person name="Brambilla E."/>
            <person name="Klenk H.-P."/>
            <person name="Eisen J.A."/>
        </authorList>
    </citation>
    <scope>NUCLEOTIDE SEQUENCE</scope>
    <source>
        <strain evidence="3">DSM 6220</strain>
    </source>
</reference>
<dbReference type="CDD" id="cd09107">
    <property type="entry name" value="PLDc_vPLD3_4_5_like_2"/>
    <property type="match status" value="1"/>
</dbReference>
<dbReference type="GO" id="GO:0003824">
    <property type="term" value="F:catalytic activity"/>
    <property type="evidence" value="ECO:0007669"/>
    <property type="project" value="InterPro"/>
</dbReference>
<dbReference type="EMBL" id="CP003350">
    <property type="protein sequence ID" value="AFC84640.1"/>
    <property type="molecule type" value="Genomic_DNA"/>
</dbReference>
<feature type="signal peptide" evidence="1">
    <location>
        <begin position="1"/>
        <end position="27"/>
    </location>
</feature>
<feature type="domain" description="PLD phosphodiesterase" evidence="2">
    <location>
        <begin position="137"/>
        <end position="164"/>
    </location>
</feature>
<dbReference type="HOGENOM" id="CLU_027021_4_0_6"/>
<protein>
    <submittedName>
        <fullName evidence="3">Phosphatidylserine/phosphatidylglycerophosphate/ cardiolipin synthase</fullName>
    </submittedName>
</protein>
<dbReference type="SMART" id="SM00155">
    <property type="entry name" value="PLDc"/>
    <property type="match status" value="2"/>
</dbReference>
<gene>
    <name evidence="3" type="ordered locus">Fraau_0141</name>
</gene>
<dbReference type="SUPFAM" id="SSF56024">
    <property type="entry name" value="Phospholipase D/nuclease"/>
    <property type="match status" value="2"/>
</dbReference>
<organism evidence="3 4">
    <name type="scientific">Frateuria aurantia (strain ATCC 33424 / DSM 6220 / KCTC 2777 / LMG 1558 / NBRC 3245 / NCIMB 13370)</name>
    <name type="common">Acetobacter aurantius</name>
    <dbReference type="NCBI Taxonomy" id="767434"/>
    <lineage>
        <taxon>Bacteria</taxon>
        <taxon>Pseudomonadati</taxon>
        <taxon>Pseudomonadota</taxon>
        <taxon>Gammaproteobacteria</taxon>
        <taxon>Lysobacterales</taxon>
        <taxon>Rhodanobacteraceae</taxon>
        <taxon>Frateuria</taxon>
    </lineage>
</organism>
<dbReference type="Pfam" id="PF13091">
    <property type="entry name" value="PLDc_2"/>
    <property type="match status" value="2"/>
</dbReference>
<evidence type="ECO:0000256" key="1">
    <source>
        <dbReference type="SAM" id="SignalP"/>
    </source>
</evidence>
<feature type="domain" description="PLD phosphodiesterase" evidence="2">
    <location>
        <begin position="333"/>
        <end position="360"/>
    </location>
</feature>
<dbReference type="AlphaFoldDB" id="H8L0L4"/>
<keyword evidence="1" id="KW-0732">Signal</keyword>
<dbReference type="InterPro" id="IPR050874">
    <property type="entry name" value="Diverse_PLD-related"/>
</dbReference>
<dbReference type="PANTHER" id="PTHR10185">
    <property type="entry name" value="PHOSPHOLIPASE D - RELATED"/>
    <property type="match status" value="1"/>
</dbReference>
<dbReference type="Proteomes" id="UP000005234">
    <property type="component" value="Chromosome"/>
</dbReference>
<name>H8L0L4_FRAAD</name>
<dbReference type="OrthoDB" id="9814092at2"/>
<dbReference type="Gene3D" id="3.30.870.10">
    <property type="entry name" value="Endonuclease Chain A"/>
    <property type="match status" value="2"/>
</dbReference>
<sequence length="410" mass="45049">MKQFLVHRLCLTTLGVAGLLASAGLCAHSEFELVHTVPVHAGLATPDLAEPVKVWCDLFDQARHSIDLGQFYASAGPTGSRLDTVLKHLEAAGRRGVKIRFLLEAKGLRMSDPATIARLKAIPNLEFRTLDYSKLTGDSIIHAKYMVIDGRLAYVGSQNFDWRSLEHIHETGVRIDDATMAAQVQAIFDQDWAAQAEVAAGHAVAPLNRAEVRADISRPAFLVASPNAYNPAGIGDSQQALVDLLAQAKKEVRVQVLTYAPLEYAVKGPRQFYPVIDNALRAAAQRGVKVKLMVSSWNTGKPAIGYLKSLAVLPNVEVRVVTLPQDPSGFIPFARVIHTKTMEIDDQIAWIGTSNWEGGYMDKSRNLEVVLRDPAMAARIDQLHQQLWNSSYARPVDVNEDYPRPHPGTP</sequence>
<dbReference type="InterPro" id="IPR001736">
    <property type="entry name" value="PLipase_D/transphosphatidylase"/>
</dbReference>
<dbReference type="eggNOG" id="COG1502">
    <property type="taxonomic scope" value="Bacteria"/>
</dbReference>
<dbReference type="PANTHER" id="PTHR10185:SF17">
    <property type="entry name" value="GM01519P-RELATED"/>
    <property type="match status" value="1"/>
</dbReference>
<feature type="chain" id="PRO_5003613564" evidence="1">
    <location>
        <begin position="28"/>
        <end position="410"/>
    </location>
</feature>
<dbReference type="GO" id="GO:0006793">
    <property type="term" value="P:phosphorus metabolic process"/>
    <property type="evidence" value="ECO:0007669"/>
    <property type="project" value="UniProtKB-ARBA"/>
</dbReference>
<dbReference type="KEGG" id="fau:Fraau_0141"/>
<dbReference type="InterPro" id="IPR025202">
    <property type="entry name" value="PLD-like_dom"/>
</dbReference>
<dbReference type="RefSeq" id="WP_014401646.1">
    <property type="nucleotide sequence ID" value="NC_017033.1"/>
</dbReference>
<keyword evidence="4" id="KW-1185">Reference proteome</keyword>
<proteinExistence type="predicted"/>
<dbReference type="STRING" id="767434.Fraau_0141"/>
<evidence type="ECO:0000313" key="4">
    <source>
        <dbReference type="Proteomes" id="UP000005234"/>
    </source>
</evidence>
<evidence type="ECO:0000259" key="2">
    <source>
        <dbReference type="PROSITE" id="PS50035"/>
    </source>
</evidence>
<accession>H8L0L4</accession>